<protein>
    <submittedName>
        <fullName evidence="2">Uncharacterized protein</fullName>
    </submittedName>
</protein>
<feature type="compositionally biased region" description="Low complexity" evidence="1">
    <location>
        <begin position="156"/>
        <end position="166"/>
    </location>
</feature>
<feature type="compositionally biased region" description="Polar residues" evidence="1">
    <location>
        <begin position="103"/>
        <end position="116"/>
    </location>
</feature>
<proteinExistence type="predicted"/>
<feature type="compositionally biased region" description="Low complexity" evidence="1">
    <location>
        <begin position="205"/>
        <end position="217"/>
    </location>
</feature>
<feature type="compositionally biased region" description="Low complexity" evidence="1">
    <location>
        <begin position="77"/>
        <end position="89"/>
    </location>
</feature>
<organism evidence="2">
    <name type="scientific">Hemiselmis tepida</name>
    <dbReference type="NCBI Taxonomy" id="464990"/>
    <lineage>
        <taxon>Eukaryota</taxon>
        <taxon>Cryptophyceae</taxon>
        <taxon>Cryptomonadales</taxon>
        <taxon>Hemiselmidaceae</taxon>
        <taxon>Hemiselmis</taxon>
    </lineage>
</organism>
<feature type="compositionally biased region" description="Basic and acidic residues" evidence="1">
    <location>
        <begin position="348"/>
        <end position="357"/>
    </location>
</feature>
<gene>
    <name evidence="2" type="ORF">HTEP1355_LOCUS21733</name>
</gene>
<feature type="region of interest" description="Disordered" evidence="1">
    <location>
        <begin position="58"/>
        <end position="89"/>
    </location>
</feature>
<feature type="region of interest" description="Disordered" evidence="1">
    <location>
        <begin position="102"/>
        <end position="133"/>
    </location>
</feature>
<evidence type="ECO:0000256" key="1">
    <source>
        <dbReference type="SAM" id="MobiDB-lite"/>
    </source>
</evidence>
<feature type="region of interest" description="Disordered" evidence="1">
    <location>
        <begin position="322"/>
        <end position="357"/>
    </location>
</feature>
<sequence>MVVGAKVQVGRNPAEKSTFEEHIEAAEVKATFEEQMKEYRDIFKRNAEPDIRKTYIQGMLRDPEGSPRLPATPTRRAASQVSSTQSAAPSFLSLDGLSGAARQASSRTHSAASSPASPGVLSAASTPIKGNGGRGIGLGARAALGRNVHRLWLEGSSSPSSSASSSMELAAGMEPEGVGANEPGRLPSQGGKAGRRPSLVGVRVRPLPGGDDGALPPRGRRGSIGGGAVEQAPPEAGPGGWAVRSVSSPAGYAVRCASSPVAGANPLVPEKHERRVHFAFSTPDDDGSGVRDMSRPLPGGGDLEENCTLSRLLFLNGPLGESPRGIMKDALPPAARGGKLLPSLGGGERVESWRKSG</sequence>
<dbReference type="AlphaFoldDB" id="A0A7S0Z494"/>
<reference evidence="2" key="1">
    <citation type="submission" date="2021-01" db="EMBL/GenBank/DDBJ databases">
        <authorList>
            <person name="Corre E."/>
            <person name="Pelletier E."/>
            <person name="Niang G."/>
            <person name="Scheremetjew M."/>
            <person name="Finn R."/>
            <person name="Kale V."/>
            <person name="Holt S."/>
            <person name="Cochrane G."/>
            <person name="Meng A."/>
            <person name="Brown T."/>
            <person name="Cohen L."/>
        </authorList>
    </citation>
    <scope>NUCLEOTIDE SEQUENCE</scope>
    <source>
        <strain evidence="2">CCMP443</strain>
    </source>
</reference>
<name>A0A7S0Z494_9CRYP</name>
<evidence type="ECO:0000313" key="2">
    <source>
        <dbReference type="EMBL" id="CAD8808053.1"/>
    </source>
</evidence>
<dbReference type="EMBL" id="HBFN01037430">
    <property type="protein sequence ID" value="CAD8808053.1"/>
    <property type="molecule type" value="Transcribed_RNA"/>
</dbReference>
<accession>A0A7S0Z494</accession>
<feature type="region of interest" description="Disordered" evidence="1">
    <location>
        <begin position="155"/>
        <end position="241"/>
    </location>
</feature>